<feature type="region of interest" description="Disordered" evidence="1">
    <location>
        <begin position="1"/>
        <end position="21"/>
    </location>
</feature>
<dbReference type="AlphaFoldDB" id="D6A2N4"/>
<name>D6A2N4_STRV1</name>
<evidence type="ECO:0000313" key="3">
    <source>
        <dbReference type="Proteomes" id="UP000003824"/>
    </source>
</evidence>
<accession>D6A2N4</accession>
<organism evidence="2 3">
    <name type="scientific">Streptomyces viridosporus (strain ATCC 14672 / DSM 40746 / JCM 4963 / KCTC 9882 / NRRL B-12104 / FH 1290)</name>
    <name type="common">Streptomyces ghanaensis</name>
    <dbReference type="NCBI Taxonomy" id="566461"/>
    <lineage>
        <taxon>Bacteria</taxon>
        <taxon>Bacillati</taxon>
        <taxon>Actinomycetota</taxon>
        <taxon>Actinomycetes</taxon>
        <taxon>Kitasatosporales</taxon>
        <taxon>Streptomycetaceae</taxon>
        <taxon>Streptomyces</taxon>
    </lineage>
</organism>
<protein>
    <submittedName>
        <fullName evidence="2">Predicted protein</fullName>
    </submittedName>
</protein>
<evidence type="ECO:0000256" key="1">
    <source>
        <dbReference type="SAM" id="MobiDB-lite"/>
    </source>
</evidence>
<proteinExistence type="predicted"/>
<dbReference type="EMBL" id="DS999641">
    <property type="protein sequence ID" value="EFE71472.2"/>
    <property type="molecule type" value="Genomic_DNA"/>
</dbReference>
<sequence>MTRATAAVRHASAPDRSPTDPCGEVLLAFRPLTGPLAPALPGVGVRPATTAHVEQGIGLGVAQGRNCSEPDVKVE</sequence>
<dbReference type="Proteomes" id="UP000003824">
    <property type="component" value="Unassembled WGS sequence"/>
</dbReference>
<reference evidence="3" key="1">
    <citation type="submission" date="2008-12" db="EMBL/GenBank/DDBJ databases">
        <title>Annotation of Streptomyces ghanaensis ATCC 14672.</title>
        <authorList>
            <consortium name="The Broad Institute Genome Sequencing Platform"/>
            <consortium name="Broad Institute Microbial Sequencing Center"/>
            <person name="Fischbach M."/>
            <person name="Ward D."/>
            <person name="Young S."/>
            <person name="Kodira C.D."/>
            <person name="Zeng Q."/>
            <person name="Koehrsen M."/>
            <person name="Godfrey P."/>
            <person name="Alvarado L."/>
            <person name="Berlin A.M."/>
            <person name="Borenstein D."/>
            <person name="Chen Z."/>
            <person name="Engels R."/>
            <person name="Freedman E."/>
            <person name="Gellesch M."/>
            <person name="Goldberg J."/>
            <person name="Griggs A."/>
            <person name="Gujja S."/>
            <person name="Heiman D.I."/>
            <person name="Hepburn T.A."/>
            <person name="Howarth C."/>
            <person name="Jen D."/>
            <person name="Larson L."/>
            <person name="Lewis B."/>
            <person name="Mehta T."/>
            <person name="Park D."/>
            <person name="Pearson M."/>
            <person name="Roberts A."/>
            <person name="Saif S."/>
            <person name="Shea T.D."/>
            <person name="Shenoy N."/>
            <person name="Sisk P."/>
            <person name="Stolte C."/>
            <person name="Sykes S.N."/>
            <person name="Walk T."/>
            <person name="White J."/>
            <person name="Yandava C."/>
            <person name="Straight P."/>
            <person name="Clardy J."/>
            <person name="Hung D."/>
            <person name="Kolter R."/>
            <person name="Mekalanos J."/>
            <person name="Walker S."/>
            <person name="Walsh C.T."/>
            <person name="Wieland B.L.C."/>
            <person name="Ilzarbe M."/>
            <person name="Galagan J."/>
            <person name="Nusbaum C."/>
            <person name="Birren B."/>
        </authorList>
    </citation>
    <scope>NUCLEOTIDE SEQUENCE [LARGE SCALE GENOMIC DNA]</scope>
    <source>
        <strain evidence="3">ATCC 14672 / DSM 40746 / JCM 4963 / KCTC 9882 / NRRL B-12104 / FH 1290</strain>
    </source>
</reference>
<evidence type="ECO:0000313" key="2">
    <source>
        <dbReference type="EMBL" id="EFE71472.2"/>
    </source>
</evidence>
<gene>
    <name evidence="2" type="ORF">SSFG_06710</name>
</gene>